<evidence type="ECO:0000256" key="12">
    <source>
        <dbReference type="ARBA" id="ARBA00047899"/>
    </source>
</evidence>
<keyword evidence="6 15" id="KW-0732">Signal</keyword>
<reference evidence="18" key="1">
    <citation type="submission" date="2020-03" db="EMBL/GenBank/DDBJ databases">
        <title>Castanea mollissima Vanexum genome sequencing.</title>
        <authorList>
            <person name="Staton M."/>
        </authorList>
    </citation>
    <scope>NUCLEOTIDE SEQUENCE</scope>
    <source>
        <tissue evidence="18">Leaf</tissue>
    </source>
</reference>
<keyword evidence="9" id="KW-0067">ATP-binding</keyword>
<evidence type="ECO:0000256" key="10">
    <source>
        <dbReference type="ARBA" id="ARBA00023170"/>
    </source>
</evidence>
<organism evidence="18 19">
    <name type="scientific">Castanea mollissima</name>
    <name type="common">Chinese chestnut</name>
    <dbReference type="NCBI Taxonomy" id="60419"/>
    <lineage>
        <taxon>Eukaryota</taxon>
        <taxon>Viridiplantae</taxon>
        <taxon>Streptophyta</taxon>
        <taxon>Embryophyta</taxon>
        <taxon>Tracheophyta</taxon>
        <taxon>Spermatophyta</taxon>
        <taxon>Magnoliopsida</taxon>
        <taxon>eudicotyledons</taxon>
        <taxon>Gunneridae</taxon>
        <taxon>Pentapetalae</taxon>
        <taxon>rosids</taxon>
        <taxon>fabids</taxon>
        <taxon>Fagales</taxon>
        <taxon>Fagaceae</taxon>
        <taxon>Castanea</taxon>
    </lineage>
</organism>
<evidence type="ECO:0000313" key="19">
    <source>
        <dbReference type="Proteomes" id="UP000737018"/>
    </source>
</evidence>
<feature type="signal peptide" evidence="15">
    <location>
        <begin position="1"/>
        <end position="23"/>
    </location>
</feature>
<dbReference type="InterPro" id="IPR021720">
    <property type="entry name" value="Malectin_dom"/>
</dbReference>
<feature type="chain" id="PRO_5035246626" description="non-specific serine/threonine protein kinase" evidence="15">
    <location>
        <begin position="24"/>
        <end position="659"/>
    </location>
</feature>
<keyword evidence="14" id="KW-1133">Transmembrane helix</keyword>
<dbReference type="AlphaFoldDB" id="A0A8J4VJS1"/>
<keyword evidence="5" id="KW-0808">Transferase</keyword>
<accession>A0A8J4VJS1</accession>
<dbReference type="EC" id="2.7.11.1" evidence="2"/>
<protein>
    <recommendedName>
        <fullName evidence="2">non-specific serine/threonine protein kinase</fullName>
        <ecNumber evidence="2">2.7.11.1</ecNumber>
    </recommendedName>
</protein>
<dbReference type="GO" id="GO:0004674">
    <property type="term" value="F:protein serine/threonine kinase activity"/>
    <property type="evidence" value="ECO:0007669"/>
    <property type="project" value="UniProtKB-KW"/>
</dbReference>
<dbReference type="Gene3D" id="2.60.120.430">
    <property type="entry name" value="Galactose-binding lectin"/>
    <property type="match status" value="1"/>
</dbReference>
<evidence type="ECO:0000256" key="11">
    <source>
        <dbReference type="ARBA" id="ARBA00023180"/>
    </source>
</evidence>
<name>A0A8J4VJS1_9ROSI</name>
<keyword evidence="14" id="KW-0812">Transmembrane</keyword>
<dbReference type="FunFam" id="3.80.10.10:FF:000433">
    <property type="entry name" value="Putative LRR receptor-like serine/threonine-protein kinase isoform A"/>
    <property type="match status" value="1"/>
</dbReference>
<evidence type="ECO:0000256" key="6">
    <source>
        <dbReference type="ARBA" id="ARBA00022729"/>
    </source>
</evidence>
<dbReference type="PANTHER" id="PTHR48006">
    <property type="entry name" value="LEUCINE-RICH REPEAT-CONTAINING PROTEIN DDB_G0281931-RELATED"/>
    <property type="match status" value="1"/>
</dbReference>
<feature type="domain" description="Disease resistance R13L4/SHOC-2-like LRR" evidence="17">
    <location>
        <begin position="152"/>
        <end position="347"/>
    </location>
</feature>
<gene>
    <name evidence="18" type="ORF">CMV_022997</name>
</gene>
<evidence type="ECO:0000256" key="2">
    <source>
        <dbReference type="ARBA" id="ARBA00012513"/>
    </source>
</evidence>
<evidence type="ECO:0000256" key="9">
    <source>
        <dbReference type="ARBA" id="ARBA00022840"/>
    </source>
</evidence>
<dbReference type="GO" id="GO:0016020">
    <property type="term" value="C:membrane"/>
    <property type="evidence" value="ECO:0007669"/>
    <property type="project" value="UniProtKB-SubCell"/>
</dbReference>
<evidence type="ECO:0000259" key="17">
    <source>
        <dbReference type="Pfam" id="PF23598"/>
    </source>
</evidence>
<comment type="caution">
    <text evidence="18">The sequence shown here is derived from an EMBL/GenBank/DDBJ whole genome shotgun (WGS) entry which is preliminary data.</text>
</comment>
<evidence type="ECO:0000313" key="18">
    <source>
        <dbReference type="EMBL" id="KAF3951341.1"/>
    </source>
</evidence>
<evidence type="ECO:0000256" key="4">
    <source>
        <dbReference type="ARBA" id="ARBA00022553"/>
    </source>
</evidence>
<evidence type="ECO:0000256" key="14">
    <source>
        <dbReference type="SAM" id="Phobius"/>
    </source>
</evidence>
<keyword evidence="10" id="KW-0675">Receptor</keyword>
<keyword evidence="4" id="KW-0597">Phosphoprotein</keyword>
<keyword evidence="3" id="KW-0723">Serine/threonine-protein kinase</keyword>
<dbReference type="InterPro" id="IPR055414">
    <property type="entry name" value="LRR_R13L4/SHOC2-like"/>
</dbReference>
<dbReference type="InterPro" id="IPR032675">
    <property type="entry name" value="LRR_dom_sf"/>
</dbReference>
<comment type="subcellular location">
    <subcellularLocation>
        <location evidence="1">Membrane</location>
        <topology evidence="1">Single-pass type I membrane protein</topology>
    </subcellularLocation>
</comment>
<keyword evidence="14" id="KW-0472">Membrane</keyword>
<dbReference type="Proteomes" id="UP000737018">
    <property type="component" value="Unassembled WGS sequence"/>
</dbReference>
<keyword evidence="7" id="KW-0677">Repeat</keyword>
<dbReference type="InterPro" id="IPR011009">
    <property type="entry name" value="Kinase-like_dom_sf"/>
</dbReference>
<dbReference type="InterPro" id="IPR051824">
    <property type="entry name" value="LRR_Rcpt-Like_S/T_Kinase"/>
</dbReference>
<evidence type="ECO:0000259" key="16">
    <source>
        <dbReference type="Pfam" id="PF11721"/>
    </source>
</evidence>
<evidence type="ECO:0000256" key="7">
    <source>
        <dbReference type="ARBA" id="ARBA00022737"/>
    </source>
</evidence>
<keyword evidence="19" id="KW-1185">Reference proteome</keyword>
<sequence length="659" mass="72925">MDFTHNKLILLLLIIIGVFQVKAQVGRLPADEVQALREIAAQVGKKDWNFGVDPCSNESSWATPRSSLRPLYNNSLICNCSYPSGVCHVINLFLKGQDLDGVLPPSLAKLPYLNTIDFTRNYLSGTIPPEWASTKLEFMSITVNNLSGPIPSYLGNITTLIYMSIESNLFSGTVPPELGNLVNLENLILSANNLTGELPIALTNLTKLTELRISSNNFIGKIPDVFQSWKQLQKLEIQASGLEGPIPSSISVLSNLTELRISDLLGNGSEFPPLNNMTGMNRLMLRSCNLSGPIPVYISQMTKLQTLDLSFNKLEENVPDLSGLSSLQYMFLTSNLFTGNIPNWITSRDSRYQIDLSYNNFSESSVPPTCTGNQNFFQSFSEQDNSLLAKCLKNNPCPKEQYSLHINCGGIATTIGNMEFEEDQDPAGVAKFVSVGTSWGLSSSGNFWDVDVTSNQYKATNVSILRMNNSELYTKIVFRDNRSFYSLGRRIFDVYIQEQLVLKDFNIENAAQGVDKAIVMEYKAIVRNKVLQIRFHWAGKGTTAAPQRGTYGPLISAISVEADFSPPGNSKMKILIGVGTGVSVLFLFFMILVILWWKGYIGNTMSREKELQGLDLQTGFFKYRQIKAATNNFDAANKLGEGGFGTVYKGILLDAPKSC</sequence>
<dbReference type="GO" id="GO:0005524">
    <property type="term" value="F:ATP binding"/>
    <property type="evidence" value="ECO:0007669"/>
    <property type="project" value="UniProtKB-KW"/>
</dbReference>
<evidence type="ECO:0000256" key="15">
    <source>
        <dbReference type="SAM" id="SignalP"/>
    </source>
</evidence>
<evidence type="ECO:0000256" key="13">
    <source>
        <dbReference type="ARBA" id="ARBA00048679"/>
    </source>
</evidence>
<dbReference type="EMBL" id="JRKL02004992">
    <property type="protein sequence ID" value="KAF3951341.1"/>
    <property type="molecule type" value="Genomic_DNA"/>
</dbReference>
<evidence type="ECO:0000256" key="5">
    <source>
        <dbReference type="ARBA" id="ARBA00022679"/>
    </source>
</evidence>
<dbReference type="OrthoDB" id="1938112at2759"/>
<dbReference type="Pfam" id="PF11721">
    <property type="entry name" value="Malectin"/>
    <property type="match status" value="1"/>
</dbReference>
<feature type="domain" description="Malectin" evidence="16">
    <location>
        <begin position="480"/>
        <end position="558"/>
    </location>
</feature>
<dbReference type="FunFam" id="3.80.10.10:FF:000452">
    <property type="entry name" value="Probable LRR receptor-like serine/threonine-protein kinase RFK1"/>
    <property type="match status" value="1"/>
</dbReference>
<dbReference type="Pfam" id="PF23598">
    <property type="entry name" value="LRR_14"/>
    <property type="match status" value="1"/>
</dbReference>
<keyword evidence="3" id="KW-0418">Kinase</keyword>
<proteinExistence type="predicted"/>
<dbReference type="Gene3D" id="3.30.200.20">
    <property type="entry name" value="Phosphorylase Kinase, domain 1"/>
    <property type="match status" value="1"/>
</dbReference>
<dbReference type="PANTHER" id="PTHR48006:SF66">
    <property type="entry name" value="PROTEIN KINASE DOMAIN-CONTAINING PROTEIN"/>
    <property type="match status" value="1"/>
</dbReference>
<evidence type="ECO:0000256" key="8">
    <source>
        <dbReference type="ARBA" id="ARBA00022741"/>
    </source>
</evidence>
<dbReference type="Gene3D" id="3.80.10.10">
    <property type="entry name" value="Ribonuclease Inhibitor"/>
    <property type="match status" value="2"/>
</dbReference>
<evidence type="ECO:0000256" key="1">
    <source>
        <dbReference type="ARBA" id="ARBA00004479"/>
    </source>
</evidence>
<dbReference type="InterPro" id="IPR001611">
    <property type="entry name" value="Leu-rich_rpt"/>
</dbReference>
<feature type="transmembrane region" description="Helical" evidence="14">
    <location>
        <begin position="574"/>
        <end position="597"/>
    </location>
</feature>
<comment type="catalytic activity">
    <reaction evidence="12">
        <text>L-threonyl-[protein] + ATP = O-phospho-L-threonyl-[protein] + ADP + H(+)</text>
        <dbReference type="Rhea" id="RHEA:46608"/>
        <dbReference type="Rhea" id="RHEA-COMP:11060"/>
        <dbReference type="Rhea" id="RHEA-COMP:11605"/>
        <dbReference type="ChEBI" id="CHEBI:15378"/>
        <dbReference type="ChEBI" id="CHEBI:30013"/>
        <dbReference type="ChEBI" id="CHEBI:30616"/>
        <dbReference type="ChEBI" id="CHEBI:61977"/>
        <dbReference type="ChEBI" id="CHEBI:456216"/>
        <dbReference type="EC" id="2.7.11.1"/>
    </reaction>
</comment>
<keyword evidence="8" id="KW-0547">Nucleotide-binding</keyword>
<evidence type="ECO:0000256" key="3">
    <source>
        <dbReference type="ARBA" id="ARBA00022527"/>
    </source>
</evidence>
<dbReference type="SUPFAM" id="SSF56112">
    <property type="entry name" value="Protein kinase-like (PK-like)"/>
    <property type="match status" value="1"/>
</dbReference>
<comment type="catalytic activity">
    <reaction evidence="13">
        <text>L-seryl-[protein] + ATP = O-phospho-L-seryl-[protein] + ADP + H(+)</text>
        <dbReference type="Rhea" id="RHEA:17989"/>
        <dbReference type="Rhea" id="RHEA-COMP:9863"/>
        <dbReference type="Rhea" id="RHEA-COMP:11604"/>
        <dbReference type="ChEBI" id="CHEBI:15378"/>
        <dbReference type="ChEBI" id="CHEBI:29999"/>
        <dbReference type="ChEBI" id="CHEBI:30616"/>
        <dbReference type="ChEBI" id="CHEBI:83421"/>
        <dbReference type="ChEBI" id="CHEBI:456216"/>
        <dbReference type="EC" id="2.7.11.1"/>
    </reaction>
</comment>
<keyword evidence="11" id="KW-0325">Glycoprotein</keyword>
<dbReference type="PROSITE" id="PS51450">
    <property type="entry name" value="LRR"/>
    <property type="match status" value="1"/>
</dbReference>
<dbReference type="SUPFAM" id="SSF52058">
    <property type="entry name" value="L domain-like"/>
    <property type="match status" value="1"/>
</dbReference>